<dbReference type="GO" id="GO:0016987">
    <property type="term" value="F:sigma factor activity"/>
    <property type="evidence" value="ECO:0007669"/>
    <property type="project" value="UniProtKB-KW"/>
</dbReference>
<dbReference type="SUPFAM" id="SSF88946">
    <property type="entry name" value="Sigma2 domain of RNA polymerase sigma factors"/>
    <property type="match status" value="1"/>
</dbReference>
<feature type="region of interest" description="Disordered" evidence="6">
    <location>
        <begin position="185"/>
        <end position="209"/>
    </location>
</feature>
<dbReference type="InterPro" id="IPR013324">
    <property type="entry name" value="RNA_pol_sigma_r3/r4-like"/>
</dbReference>
<feature type="domain" description="RNA polymerase sigma factor 70 region 4 type 2" evidence="8">
    <location>
        <begin position="122"/>
        <end position="174"/>
    </location>
</feature>
<comment type="similarity">
    <text evidence="1">Belongs to the sigma-70 factor family. ECF subfamily.</text>
</comment>
<dbReference type="InterPro" id="IPR013249">
    <property type="entry name" value="RNA_pol_sigma70_r4_t2"/>
</dbReference>
<gene>
    <name evidence="9" type="ORF">B277_07011</name>
    <name evidence="10" type="ORF">CWN80_06370</name>
</gene>
<organism evidence="9 11">
    <name type="scientific">Janibacter hoylei PVAS-1</name>
    <dbReference type="NCBI Taxonomy" id="1210046"/>
    <lineage>
        <taxon>Bacteria</taxon>
        <taxon>Bacillati</taxon>
        <taxon>Actinomycetota</taxon>
        <taxon>Actinomycetes</taxon>
        <taxon>Micrococcales</taxon>
        <taxon>Intrasporangiaceae</taxon>
        <taxon>Janibacter</taxon>
    </lineage>
</organism>
<evidence type="ECO:0000256" key="3">
    <source>
        <dbReference type="ARBA" id="ARBA00023082"/>
    </source>
</evidence>
<reference evidence="9 11" key="2">
    <citation type="journal article" date="2012" name="J. Bacteriol.">
        <title>Genome Sequence of Janibacter hoylei MTCC8307, Isolated from the Stratospheric Air.</title>
        <authorList>
            <person name="Pawar S.P."/>
            <person name="Dhotre D.P."/>
            <person name="Shetty S.A."/>
            <person name="Chowdhury S.P."/>
            <person name="Chaudhari B.L."/>
            <person name="Shouche Y.S."/>
        </authorList>
    </citation>
    <scope>NUCLEOTIDE SEQUENCE [LARGE SCALE GENOMIC DNA]</scope>
    <source>
        <strain evidence="9 11">PVAS-1</strain>
    </source>
</reference>
<dbReference type="STRING" id="1210046.B277_07011"/>
<evidence type="ECO:0000313" key="12">
    <source>
        <dbReference type="Proteomes" id="UP000288711"/>
    </source>
</evidence>
<evidence type="ECO:0000259" key="7">
    <source>
        <dbReference type="Pfam" id="PF04542"/>
    </source>
</evidence>
<sequence>MTTTPLDEVDDRILLRRHVAGDREAFGEVYRRHRDRMWAVAVGVCGDRELAAEAVQEGFVSAFRRADSFRGDAQVTTWLHRIVVNASIDQIRKTRPTAELTDEVVSRAPAAPDSASRVDTRLAVHEALHSLPEGQRLALVLVDMHGLPVAEAAQVLDVAVGTVKSRCARGREALAAALVAAGFTDEGTSGAADTSDTPGHTDSKGGGHD</sequence>
<keyword evidence="3" id="KW-0731">Sigma factor</keyword>
<evidence type="ECO:0000256" key="5">
    <source>
        <dbReference type="ARBA" id="ARBA00023163"/>
    </source>
</evidence>
<dbReference type="Gene3D" id="1.10.10.10">
    <property type="entry name" value="Winged helix-like DNA-binding domain superfamily/Winged helix DNA-binding domain"/>
    <property type="match status" value="1"/>
</dbReference>
<dbReference type="Proteomes" id="UP000288711">
    <property type="component" value="Unassembled WGS sequence"/>
</dbReference>
<evidence type="ECO:0000256" key="6">
    <source>
        <dbReference type="SAM" id="MobiDB-lite"/>
    </source>
</evidence>
<reference evidence="10" key="3">
    <citation type="submission" date="2017-11" db="EMBL/GenBank/DDBJ databases">
        <authorList>
            <person name="Seuylemezian A."/>
            <person name="Cooper K."/>
            <person name="Vaishampayan P."/>
        </authorList>
    </citation>
    <scope>NUCLEOTIDE SEQUENCE</scope>
    <source>
        <strain evidence="10">PVAS-1</strain>
    </source>
</reference>
<evidence type="ECO:0000256" key="4">
    <source>
        <dbReference type="ARBA" id="ARBA00023125"/>
    </source>
</evidence>
<dbReference type="CDD" id="cd06171">
    <property type="entry name" value="Sigma70_r4"/>
    <property type="match status" value="1"/>
</dbReference>
<evidence type="ECO:0000259" key="8">
    <source>
        <dbReference type="Pfam" id="PF08281"/>
    </source>
</evidence>
<dbReference type="RefSeq" id="WP_007926482.1">
    <property type="nucleotide sequence ID" value="NZ_ALWX01000024.1"/>
</dbReference>
<name>K1EQL0_9MICO</name>
<dbReference type="NCBIfam" id="NF007225">
    <property type="entry name" value="PRK09643.1"/>
    <property type="match status" value="1"/>
</dbReference>
<dbReference type="OrthoDB" id="3747638at2"/>
<dbReference type="InterPro" id="IPR039425">
    <property type="entry name" value="RNA_pol_sigma-70-like"/>
</dbReference>
<dbReference type="InterPro" id="IPR013325">
    <property type="entry name" value="RNA_pol_sigma_r2"/>
</dbReference>
<protein>
    <submittedName>
        <fullName evidence="10">RNA polymerase sigma factor SigM</fullName>
    </submittedName>
    <submittedName>
        <fullName evidence="9">RNA polymerase, sigma subunit, ECF family protein</fullName>
    </submittedName>
</protein>
<accession>K1EQL0</accession>
<keyword evidence="2" id="KW-0805">Transcription regulation</keyword>
<proteinExistence type="inferred from homology"/>
<feature type="compositionally biased region" description="Basic and acidic residues" evidence="6">
    <location>
        <begin position="199"/>
        <end position="209"/>
    </location>
</feature>
<dbReference type="AlphaFoldDB" id="K1EQL0"/>
<evidence type="ECO:0000313" key="10">
    <source>
        <dbReference type="EMBL" id="RWU84015.1"/>
    </source>
</evidence>
<feature type="domain" description="RNA polymerase sigma-70 region 2" evidence="7">
    <location>
        <begin position="30"/>
        <end position="95"/>
    </location>
</feature>
<dbReference type="PANTHER" id="PTHR43133:SF50">
    <property type="entry name" value="ECF RNA POLYMERASE SIGMA FACTOR SIGM"/>
    <property type="match status" value="1"/>
</dbReference>
<dbReference type="NCBIfam" id="TIGR02937">
    <property type="entry name" value="sigma70-ECF"/>
    <property type="match status" value="1"/>
</dbReference>
<dbReference type="eggNOG" id="COG1595">
    <property type="taxonomic scope" value="Bacteria"/>
</dbReference>
<dbReference type="Gene3D" id="1.10.1740.10">
    <property type="match status" value="1"/>
</dbReference>
<dbReference type="PANTHER" id="PTHR43133">
    <property type="entry name" value="RNA POLYMERASE ECF-TYPE SIGMA FACTO"/>
    <property type="match status" value="1"/>
</dbReference>
<dbReference type="EMBL" id="PIPF01000006">
    <property type="protein sequence ID" value="RWU84015.1"/>
    <property type="molecule type" value="Genomic_DNA"/>
</dbReference>
<keyword evidence="12" id="KW-1185">Reference proteome</keyword>
<keyword evidence="4" id="KW-0238">DNA-binding</keyword>
<keyword evidence="5" id="KW-0804">Transcription</keyword>
<dbReference type="Pfam" id="PF04542">
    <property type="entry name" value="Sigma70_r2"/>
    <property type="match status" value="1"/>
</dbReference>
<dbReference type="InterPro" id="IPR007627">
    <property type="entry name" value="RNA_pol_sigma70_r2"/>
</dbReference>
<dbReference type="PATRIC" id="fig|1210046.3.peg.1358"/>
<dbReference type="SUPFAM" id="SSF88659">
    <property type="entry name" value="Sigma3 and sigma4 domains of RNA polymerase sigma factors"/>
    <property type="match status" value="1"/>
</dbReference>
<evidence type="ECO:0000313" key="9">
    <source>
        <dbReference type="EMBL" id="EKA61518.1"/>
    </source>
</evidence>
<reference evidence="10 12" key="1">
    <citation type="journal article" date="2009" name="Int. J. Syst. Evol. Microbiol.">
        <title>Janibacter hoylei sp. nov., Bacillus isronensis sp. nov. and Bacillus aryabhattai sp. nov., isolated from cryotubes used for collecting air from the upper atmosphere.</title>
        <authorList>
            <person name="Shivaji S."/>
            <person name="Chaturvedi P."/>
            <person name="Begum Z."/>
            <person name="Pindi P.K."/>
            <person name="Manorama R."/>
            <person name="Padmanaban D.A."/>
            <person name="Shouche Y.S."/>
            <person name="Pawar S."/>
            <person name="Vaishampayan P."/>
            <person name="Dutt C.B."/>
            <person name="Datta G.N."/>
            <person name="Manchanda R.K."/>
            <person name="Rao U.R."/>
            <person name="Bhargava P.M."/>
            <person name="Narlikar J.V."/>
        </authorList>
    </citation>
    <scope>NUCLEOTIDE SEQUENCE [LARGE SCALE GENOMIC DNA]</scope>
    <source>
        <strain evidence="10 12">PVAS-1</strain>
    </source>
</reference>
<dbReference type="GO" id="GO:0006352">
    <property type="term" value="P:DNA-templated transcription initiation"/>
    <property type="evidence" value="ECO:0007669"/>
    <property type="project" value="InterPro"/>
</dbReference>
<evidence type="ECO:0000313" key="11">
    <source>
        <dbReference type="Proteomes" id="UP000004474"/>
    </source>
</evidence>
<evidence type="ECO:0000256" key="1">
    <source>
        <dbReference type="ARBA" id="ARBA00010641"/>
    </source>
</evidence>
<dbReference type="Pfam" id="PF08281">
    <property type="entry name" value="Sigma70_r4_2"/>
    <property type="match status" value="1"/>
</dbReference>
<dbReference type="InterPro" id="IPR036388">
    <property type="entry name" value="WH-like_DNA-bd_sf"/>
</dbReference>
<comment type="caution">
    <text evidence="9">The sequence shown here is derived from an EMBL/GenBank/DDBJ whole genome shotgun (WGS) entry which is preliminary data.</text>
</comment>
<dbReference type="InterPro" id="IPR014284">
    <property type="entry name" value="RNA_pol_sigma-70_dom"/>
</dbReference>
<dbReference type="Proteomes" id="UP000004474">
    <property type="component" value="Unassembled WGS sequence"/>
</dbReference>
<dbReference type="EMBL" id="ALWX01000024">
    <property type="protein sequence ID" value="EKA61518.1"/>
    <property type="molecule type" value="Genomic_DNA"/>
</dbReference>
<evidence type="ECO:0000256" key="2">
    <source>
        <dbReference type="ARBA" id="ARBA00023015"/>
    </source>
</evidence>
<dbReference type="GO" id="GO:0003677">
    <property type="term" value="F:DNA binding"/>
    <property type="evidence" value="ECO:0007669"/>
    <property type="project" value="UniProtKB-KW"/>
</dbReference>